<sequence>MLSLNRVKVSTVDISRVLSIIEEPFLLDDVNEEDGLRAVIFIRWLRTRPTPPRKICISVVCKMFSSWKLILLVALMATPVSPTSHRRIRRDPLSVSVGSITLGVVVSTAIMVGGAAVVSALITWAVVSDSDVQDSIQELCVGRKKACLHKLHIGSRQRRALKDILSFDLDNLASVPNKLDRWLVRLSVQQALKEIKAEEKAEEEL</sequence>
<evidence type="ECO:0000256" key="1">
    <source>
        <dbReference type="SAM" id="Phobius"/>
    </source>
</evidence>
<dbReference type="Proteomes" id="UP000298663">
    <property type="component" value="Unassembled WGS sequence"/>
</dbReference>
<dbReference type="OrthoDB" id="10642453at2759"/>
<name>A0A4U5M6Z3_STECR</name>
<comment type="caution">
    <text evidence="2">The sequence shown here is derived from an EMBL/GenBank/DDBJ whole genome shotgun (WGS) entry which is preliminary data.</text>
</comment>
<feature type="transmembrane region" description="Helical" evidence="1">
    <location>
        <begin position="97"/>
        <end position="127"/>
    </location>
</feature>
<organism evidence="2 3">
    <name type="scientific">Steinernema carpocapsae</name>
    <name type="common">Entomopathogenic nematode</name>
    <dbReference type="NCBI Taxonomy" id="34508"/>
    <lineage>
        <taxon>Eukaryota</taxon>
        <taxon>Metazoa</taxon>
        <taxon>Ecdysozoa</taxon>
        <taxon>Nematoda</taxon>
        <taxon>Chromadorea</taxon>
        <taxon>Rhabditida</taxon>
        <taxon>Tylenchina</taxon>
        <taxon>Panagrolaimomorpha</taxon>
        <taxon>Strongyloidoidea</taxon>
        <taxon>Steinernematidae</taxon>
        <taxon>Steinernema</taxon>
    </lineage>
</organism>
<evidence type="ECO:0008006" key="4">
    <source>
        <dbReference type="Google" id="ProtNLM"/>
    </source>
</evidence>
<evidence type="ECO:0000313" key="2">
    <source>
        <dbReference type="EMBL" id="TKR64656.1"/>
    </source>
</evidence>
<reference evidence="2 3" key="2">
    <citation type="journal article" date="2019" name="G3 (Bethesda)">
        <title>Hybrid Assembly of the Genome of the Entomopathogenic Nematode Steinernema carpocapsae Identifies the X-Chromosome.</title>
        <authorList>
            <person name="Serra L."/>
            <person name="Macchietto M."/>
            <person name="Macias-Munoz A."/>
            <person name="McGill C.J."/>
            <person name="Rodriguez I.M."/>
            <person name="Rodriguez B."/>
            <person name="Murad R."/>
            <person name="Mortazavi A."/>
        </authorList>
    </citation>
    <scope>NUCLEOTIDE SEQUENCE [LARGE SCALE GENOMIC DNA]</scope>
    <source>
        <strain evidence="2 3">ALL</strain>
    </source>
</reference>
<keyword evidence="1" id="KW-0812">Transmembrane</keyword>
<accession>A0A4U5M6Z3</accession>
<gene>
    <name evidence="2" type="ORF">L596_025151</name>
</gene>
<evidence type="ECO:0000313" key="3">
    <source>
        <dbReference type="Proteomes" id="UP000298663"/>
    </source>
</evidence>
<keyword evidence="3" id="KW-1185">Reference proteome</keyword>
<dbReference type="AlphaFoldDB" id="A0A4U5M6Z3"/>
<keyword evidence="1" id="KW-1133">Transmembrane helix</keyword>
<dbReference type="EMBL" id="AZBU02000009">
    <property type="protein sequence ID" value="TKR64656.1"/>
    <property type="molecule type" value="Genomic_DNA"/>
</dbReference>
<protein>
    <recommendedName>
        <fullName evidence="4">Transmembrane protein</fullName>
    </recommendedName>
</protein>
<proteinExistence type="predicted"/>
<feature type="transmembrane region" description="Helical" evidence="1">
    <location>
        <begin position="55"/>
        <end position="77"/>
    </location>
</feature>
<reference evidence="2 3" key="1">
    <citation type="journal article" date="2015" name="Genome Biol.">
        <title>Comparative genomics of Steinernema reveals deeply conserved gene regulatory networks.</title>
        <authorList>
            <person name="Dillman A.R."/>
            <person name="Macchietto M."/>
            <person name="Porter C.F."/>
            <person name="Rogers A."/>
            <person name="Williams B."/>
            <person name="Antoshechkin I."/>
            <person name="Lee M.M."/>
            <person name="Goodwin Z."/>
            <person name="Lu X."/>
            <person name="Lewis E.E."/>
            <person name="Goodrich-Blair H."/>
            <person name="Stock S.P."/>
            <person name="Adams B.J."/>
            <person name="Sternberg P.W."/>
            <person name="Mortazavi A."/>
        </authorList>
    </citation>
    <scope>NUCLEOTIDE SEQUENCE [LARGE SCALE GENOMIC DNA]</scope>
    <source>
        <strain evidence="2 3">ALL</strain>
    </source>
</reference>
<keyword evidence="1" id="KW-0472">Membrane</keyword>